<dbReference type="PROSITE" id="PS01124">
    <property type="entry name" value="HTH_ARAC_FAMILY_2"/>
    <property type="match status" value="1"/>
</dbReference>
<gene>
    <name evidence="2" type="ORF">BC792_12841</name>
</gene>
<proteinExistence type="predicted"/>
<evidence type="ECO:0000313" key="3">
    <source>
        <dbReference type="Proteomes" id="UP000325105"/>
    </source>
</evidence>
<comment type="caution">
    <text evidence="2">The sequence shown here is derived from an EMBL/GenBank/DDBJ whole genome shotgun (WGS) entry which is preliminary data.</text>
</comment>
<dbReference type="Gene3D" id="1.10.10.60">
    <property type="entry name" value="Homeodomain-like"/>
    <property type="match status" value="1"/>
</dbReference>
<reference evidence="2 3" key="1">
    <citation type="submission" date="2019-07" db="EMBL/GenBank/DDBJ databases">
        <title>Genomic Encyclopedia of Archaeal and Bacterial Type Strains, Phase II (KMG-II): from individual species to whole genera.</title>
        <authorList>
            <person name="Goeker M."/>
        </authorList>
    </citation>
    <scope>NUCLEOTIDE SEQUENCE [LARGE SCALE GENOMIC DNA]</scope>
    <source>
        <strain evidence="2 3">DSM 18850</strain>
    </source>
</reference>
<organism evidence="2 3">
    <name type="scientific">Sphingobacterium allocomposti</name>
    <dbReference type="NCBI Taxonomy" id="415956"/>
    <lineage>
        <taxon>Bacteria</taxon>
        <taxon>Pseudomonadati</taxon>
        <taxon>Bacteroidota</taxon>
        <taxon>Sphingobacteriia</taxon>
        <taxon>Sphingobacteriales</taxon>
        <taxon>Sphingobacteriaceae</taxon>
        <taxon>Sphingobacterium</taxon>
    </lineage>
</organism>
<dbReference type="Proteomes" id="UP000325105">
    <property type="component" value="Unassembled WGS sequence"/>
</dbReference>
<accession>A0A5S5D3E5</accession>
<dbReference type="SMART" id="SM00342">
    <property type="entry name" value="HTH_ARAC"/>
    <property type="match status" value="1"/>
</dbReference>
<dbReference type="GO" id="GO:0003700">
    <property type="term" value="F:DNA-binding transcription factor activity"/>
    <property type="evidence" value="ECO:0007669"/>
    <property type="project" value="InterPro"/>
</dbReference>
<name>A0A5S5D3E5_9SPHI</name>
<dbReference type="EMBL" id="VNHX01000028">
    <property type="protein sequence ID" value="TYP89322.1"/>
    <property type="molecule type" value="Genomic_DNA"/>
</dbReference>
<dbReference type="GO" id="GO:0043565">
    <property type="term" value="F:sequence-specific DNA binding"/>
    <property type="evidence" value="ECO:0007669"/>
    <property type="project" value="InterPro"/>
</dbReference>
<feature type="domain" description="HTH araC/xylS-type" evidence="1">
    <location>
        <begin position="185"/>
        <end position="272"/>
    </location>
</feature>
<protein>
    <submittedName>
        <fullName evidence="2">Helix-turn-helix protein</fullName>
    </submittedName>
</protein>
<dbReference type="InterPro" id="IPR018060">
    <property type="entry name" value="HTH_AraC"/>
</dbReference>
<dbReference type="AlphaFoldDB" id="A0A5S5D3E5"/>
<keyword evidence="3" id="KW-1185">Reference proteome</keyword>
<evidence type="ECO:0000259" key="1">
    <source>
        <dbReference type="PROSITE" id="PS01124"/>
    </source>
</evidence>
<sequence>MVAASYIHLTMEKDLYNDFRIPVPTGFEKVFSHFYFAGNTSDQTVTKTLLPSYQTIFVFSFGSNVLLESTQNTQLTVDKCLVLGTIKRAFTYSLPPGSSILVAALKDDAFYRFFGSSPATENLPIDPCGLVDGNCFTALWYELNKIDNPDEQVRYILEFCRPYLREQSGVAQQLLDYGEGSLSPIKTVATYNSQSERSIQIKQKKYFGYSVKELSRYRRFLKAIKLIEDMASKGAKEDWFRIIHECGYYDQSQLIGDFKHYINLSPTRYLKFQKEICNPNH</sequence>
<evidence type="ECO:0000313" key="2">
    <source>
        <dbReference type="EMBL" id="TYP89322.1"/>
    </source>
</evidence>